<dbReference type="FunFam" id="3.30.160.270:FF:000001">
    <property type="entry name" value="2-isopropylmalate synthase"/>
    <property type="match status" value="1"/>
</dbReference>
<keyword evidence="11 15" id="KW-0464">Manganese</keyword>
<evidence type="ECO:0000256" key="5">
    <source>
        <dbReference type="ARBA" id="ARBA00018198"/>
    </source>
</evidence>
<comment type="pathway">
    <text evidence="2 15">Amino-acid biosynthesis; L-leucine biosynthesis; L-leucine from 3-methyl-2-oxobutanoate: step 1/4.</text>
</comment>
<comment type="similarity">
    <text evidence="3 15">Belongs to the alpha-IPM synthase/homocitrate synthase family. LeuA type 1 subfamily.</text>
</comment>
<dbReference type="InterPro" id="IPR050073">
    <property type="entry name" value="2-IPM_HCS-like"/>
</dbReference>
<evidence type="ECO:0000256" key="13">
    <source>
        <dbReference type="ARBA" id="ARBA00029993"/>
    </source>
</evidence>
<evidence type="ECO:0000256" key="10">
    <source>
        <dbReference type="ARBA" id="ARBA00022723"/>
    </source>
</evidence>
<evidence type="ECO:0000256" key="14">
    <source>
        <dbReference type="ARBA" id="ARBA00037629"/>
    </source>
</evidence>
<dbReference type="SUPFAM" id="SSF51569">
    <property type="entry name" value="Aldolase"/>
    <property type="match status" value="1"/>
</dbReference>
<dbReference type="RefSeq" id="WP_208833105.1">
    <property type="nucleotide sequence ID" value="NZ_CP072110.1"/>
</dbReference>
<keyword evidence="18" id="KW-0012">Acyltransferase</keyword>
<comment type="subunit">
    <text evidence="15">Homodimer.</text>
</comment>
<dbReference type="NCBIfam" id="NF002084">
    <property type="entry name" value="PRK00915.1-1"/>
    <property type="match status" value="1"/>
</dbReference>
<evidence type="ECO:0000256" key="6">
    <source>
        <dbReference type="ARBA" id="ARBA00022430"/>
    </source>
</evidence>
<dbReference type="InterPro" id="IPR036230">
    <property type="entry name" value="LeuA_allosteric_dom_sf"/>
</dbReference>
<evidence type="ECO:0000256" key="2">
    <source>
        <dbReference type="ARBA" id="ARBA00004689"/>
    </source>
</evidence>
<dbReference type="Pfam" id="PF22617">
    <property type="entry name" value="HCS_D2"/>
    <property type="match status" value="1"/>
</dbReference>
<comment type="function">
    <text evidence="14 15">Catalyzes the condensation of the acetyl group of acetyl-CoA with 3-methyl-2-oxobutanoate (2-ketoisovalerate) to form 3-carboxy-3-hydroxy-4-methylpentanoate (2-isopropylmalate).</text>
</comment>
<evidence type="ECO:0000313" key="18">
    <source>
        <dbReference type="EMBL" id="QTH65070.1"/>
    </source>
</evidence>
<feature type="region of interest" description="Disordered" evidence="16">
    <location>
        <begin position="519"/>
        <end position="538"/>
    </location>
</feature>
<dbReference type="HAMAP" id="MF_01025">
    <property type="entry name" value="LeuA_type1"/>
    <property type="match status" value="1"/>
</dbReference>
<evidence type="ECO:0000256" key="11">
    <source>
        <dbReference type="ARBA" id="ARBA00023211"/>
    </source>
</evidence>
<sequence length="538" mass="58906">MDTHTEKLEGTPQDRVIIFDTTLRDGEQALRASLSRRAKLELAHAIARLNVDVMEVGFPVSSPEDFMSVQEIANQVRGPRICGLARAVENDIIQCANALKSAEQSRIHTFIATSPIHLKHKLRMSLEQAKTSAIGSIKLARQYCDDVEFSCEDAARTPIDDLCFMVDAAIEAGARTINLPDTVGYTTPQEYAFMIEQLRNRVPNINKAILSVHCHNDLGLAVANSMAAIQAGARQIECTVNGIGERAGNCSLEEVAMIINTRKDLYNLSSGIKTQEIVRTSHQVAQICNMPVQANKAIVGDNAFAHSSGIHQDGVLKAENTYEIIKPSQVGIKANELNLTSRSGRHVIAHRLTTLGYSEQEYDLDQFYQQFLNLADKKGAVYDYDLEALMYNNLLEQADDHYQLSFLNTTTTTNQVSSATVALRMGDQSTSEAATGNGPVEATYKAINRITNTPLNLVQYQLSAKGEGESAIGQVDIVVESAGQRYHGAGLATDIVEASAKAYINVLNLLHRAEQIEQAKQQNVKPTQTSHQGVSHEA</sequence>
<reference evidence="18" key="1">
    <citation type="submission" date="2021-03" db="EMBL/GenBank/DDBJ databases">
        <title>Description of Psychrosphaera ytuae sp. nov. isolated from deep sea sediment of South China Sea.</title>
        <authorList>
            <person name="Zhang J."/>
            <person name="Xu X.-D."/>
        </authorList>
    </citation>
    <scope>NUCLEOTIDE SEQUENCE</scope>
    <source>
        <strain evidence="18">MTZ26</strain>
    </source>
</reference>
<evidence type="ECO:0000256" key="3">
    <source>
        <dbReference type="ARBA" id="ARBA00009396"/>
    </source>
</evidence>
<comment type="cofactor">
    <cofactor evidence="15">
        <name>Mn(2+)</name>
        <dbReference type="ChEBI" id="CHEBI:29035"/>
    </cofactor>
</comment>
<dbReference type="InterPro" id="IPR000891">
    <property type="entry name" value="PYR_CT"/>
</dbReference>
<evidence type="ECO:0000313" key="19">
    <source>
        <dbReference type="Proteomes" id="UP000682739"/>
    </source>
</evidence>
<dbReference type="PROSITE" id="PS00816">
    <property type="entry name" value="AIPM_HOMOCIT_SYNTH_2"/>
    <property type="match status" value="1"/>
</dbReference>
<dbReference type="EC" id="2.3.3.13" evidence="4 15"/>
<dbReference type="SUPFAM" id="SSF110921">
    <property type="entry name" value="2-isopropylmalate synthase LeuA, allosteric (dimerisation) domain"/>
    <property type="match status" value="1"/>
</dbReference>
<dbReference type="GO" id="GO:0005829">
    <property type="term" value="C:cytosol"/>
    <property type="evidence" value="ECO:0007669"/>
    <property type="project" value="TreeGrafter"/>
</dbReference>
<dbReference type="AlphaFoldDB" id="A0A975HJ90"/>
<proteinExistence type="inferred from homology"/>
<name>A0A975HJ90_9GAMM</name>
<keyword evidence="6 15" id="KW-0432">Leucine biosynthesis</keyword>
<evidence type="ECO:0000256" key="7">
    <source>
        <dbReference type="ARBA" id="ARBA00022490"/>
    </source>
</evidence>
<dbReference type="InterPro" id="IPR002034">
    <property type="entry name" value="AIPM/Hcit_synth_CS"/>
</dbReference>
<dbReference type="SMART" id="SM00917">
    <property type="entry name" value="LeuA_dimer"/>
    <property type="match status" value="1"/>
</dbReference>
<feature type="binding site" evidence="15">
    <location>
        <position position="215"/>
    </location>
    <ligand>
        <name>Mn(2+)</name>
        <dbReference type="ChEBI" id="CHEBI:29035"/>
    </ligand>
</feature>
<dbReference type="InterPro" id="IPR005671">
    <property type="entry name" value="LeuA_bact_synth"/>
</dbReference>
<keyword evidence="7 15" id="KW-0963">Cytoplasm</keyword>
<dbReference type="Gene3D" id="3.20.20.70">
    <property type="entry name" value="Aldolase class I"/>
    <property type="match status" value="1"/>
</dbReference>
<dbReference type="Proteomes" id="UP000682739">
    <property type="component" value="Chromosome"/>
</dbReference>
<keyword evidence="10 15" id="KW-0479">Metal-binding</keyword>
<feature type="region of interest" description="Regulatory domain" evidence="15">
    <location>
        <begin position="403"/>
        <end position="538"/>
    </location>
</feature>
<evidence type="ECO:0000256" key="15">
    <source>
        <dbReference type="HAMAP-Rule" id="MF_01025"/>
    </source>
</evidence>
<dbReference type="PROSITE" id="PS00815">
    <property type="entry name" value="AIPM_HOMOCIT_SYNTH_1"/>
    <property type="match status" value="1"/>
</dbReference>
<keyword evidence="8 15" id="KW-0028">Amino-acid biosynthesis</keyword>
<dbReference type="KEGG" id="psym:J1N51_06425"/>
<dbReference type="FunFam" id="3.20.20.70:FF:000010">
    <property type="entry name" value="2-isopropylmalate synthase"/>
    <property type="match status" value="1"/>
</dbReference>
<feature type="domain" description="Pyruvate carboxyltransferase" evidence="17">
    <location>
        <begin position="16"/>
        <end position="278"/>
    </location>
</feature>
<dbReference type="InterPro" id="IPR013709">
    <property type="entry name" value="2-isopropylmalate_synth_dimer"/>
</dbReference>
<dbReference type="Pfam" id="PF00682">
    <property type="entry name" value="HMGL-like"/>
    <property type="match status" value="1"/>
</dbReference>
<feature type="binding site" evidence="15">
    <location>
        <position position="249"/>
    </location>
    <ligand>
        <name>Mn(2+)</name>
        <dbReference type="ChEBI" id="CHEBI:29035"/>
    </ligand>
</feature>
<dbReference type="Gene3D" id="1.10.238.260">
    <property type="match status" value="1"/>
</dbReference>
<dbReference type="GO" id="GO:0003985">
    <property type="term" value="F:acetyl-CoA C-acetyltransferase activity"/>
    <property type="evidence" value="ECO:0007669"/>
    <property type="project" value="UniProtKB-UniRule"/>
</dbReference>
<evidence type="ECO:0000256" key="9">
    <source>
        <dbReference type="ARBA" id="ARBA00022679"/>
    </source>
</evidence>
<dbReference type="InterPro" id="IPR013785">
    <property type="entry name" value="Aldolase_TIM"/>
</dbReference>
<protein>
    <recommendedName>
        <fullName evidence="5 15">2-isopropylmalate synthase</fullName>
        <ecNumber evidence="4 15">2.3.3.13</ecNumber>
    </recommendedName>
    <alternativeName>
        <fullName evidence="13 15">Alpha-IPM synthase</fullName>
    </alternativeName>
    <alternativeName>
        <fullName evidence="15">Alpha-isopropylmalate synthase</fullName>
    </alternativeName>
</protein>
<keyword evidence="19" id="KW-1185">Reference proteome</keyword>
<organism evidence="18 19">
    <name type="scientific">Psychrosphaera ytuae</name>
    <dbReference type="NCBI Taxonomy" id="2820710"/>
    <lineage>
        <taxon>Bacteria</taxon>
        <taxon>Pseudomonadati</taxon>
        <taxon>Pseudomonadota</taxon>
        <taxon>Gammaproteobacteria</taxon>
        <taxon>Alteromonadales</taxon>
        <taxon>Pseudoalteromonadaceae</taxon>
        <taxon>Psychrosphaera</taxon>
    </lineage>
</organism>
<evidence type="ECO:0000256" key="16">
    <source>
        <dbReference type="SAM" id="MobiDB-lite"/>
    </source>
</evidence>
<dbReference type="PANTHER" id="PTHR10277:SF9">
    <property type="entry name" value="2-ISOPROPYLMALATE SYNTHASE 1, CHLOROPLASTIC-RELATED"/>
    <property type="match status" value="1"/>
</dbReference>
<feature type="binding site" evidence="15">
    <location>
        <position position="25"/>
    </location>
    <ligand>
        <name>Mn(2+)</name>
        <dbReference type="ChEBI" id="CHEBI:29035"/>
    </ligand>
</feature>
<dbReference type="GO" id="GO:0009098">
    <property type="term" value="P:L-leucine biosynthetic process"/>
    <property type="evidence" value="ECO:0007669"/>
    <property type="project" value="UniProtKB-UniRule"/>
</dbReference>
<evidence type="ECO:0000256" key="1">
    <source>
        <dbReference type="ARBA" id="ARBA00000064"/>
    </source>
</evidence>
<evidence type="ECO:0000259" key="17">
    <source>
        <dbReference type="PROSITE" id="PS50991"/>
    </source>
</evidence>
<keyword evidence="12 15" id="KW-0100">Branched-chain amino acid biosynthesis</keyword>
<dbReference type="FunFam" id="1.10.238.260:FF:000001">
    <property type="entry name" value="2-isopropylmalate synthase"/>
    <property type="match status" value="1"/>
</dbReference>
<evidence type="ECO:0000256" key="12">
    <source>
        <dbReference type="ARBA" id="ARBA00023304"/>
    </source>
</evidence>
<dbReference type="InterPro" id="IPR054691">
    <property type="entry name" value="LeuA/HCS_post-cat"/>
</dbReference>
<dbReference type="Gene3D" id="3.30.160.270">
    <property type="match status" value="1"/>
</dbReference>
<dbReference type="CDD" id="cd07940">
    <property type="entry name" value="DRE_TIM_IPMS"/>
    <property type="match status" value="1"/>
</dbReference>
<accession>A0A975HJ90</accession>
<gene>
    <name evidence="15 18" type="primary">leuA</name>
    <name evidence="18" type="ORF">J1N51_06425</name>
</gene>
<dbReference type="NCBIfam" id="NF002086">
    <property type="entry name" value="PRK00915.1-3"/>
    <property type="match status" value="1"/>
</dbReference>
<evidence type="ECO:0000256" key="8">
    <source>
        <dbReference type="ARBA" id="ARBA00022605"/>
    </source>
</evidence>
<dbReference type="GO" id="GO:0003852">
    <property type="term" value="F:2-isopropylmalate synthase activity"/>
    <property type="evidence" value="ECO:0007669"/>
    <property type="project" value="UniProtKB-UniRule"/>
</dbReference>
<keyword evidence="9 15" id="KW-0808">Transferase</keyword>
<dbReference type="EMBL" id="CP072110">
    <property type="protein sequence ID" value="QTH65070.1"/>
    <property type="molecule type" value="Genomic_DNA"/>
</dbReference>
<comment type="catalytic activity">
    <reaction evidence="1 15">
        <text>3-methyl-2-oxobutanoate + acetyl-CoA + H2O = (2S)-2-isopropylmalate + CoA + H(+)</text>
        <dbReference type="Rhea" id="RHEA:21524"/>
        <dbReference type="ChEBI" id="CHEBI:1178"/>
        <dbReference type="ChEBI" id="CHEBI:11851"/>
        <dbReference type="ChEBI" id="CHEBI:15377"/>
        <dbReference type="ChEBI" id="CHEBI:15378"/>
        <dbReference type="ChEBI" id="CHEBI:57287"/>
        <dbReference type="ChEBI" id="CHEBI:57288"/>
        <dbReference type="EC" id="2.3.3.13"/>
    </reaction>
</comment>
<feature type="binding site" evidence="15">
    <location>
        <position position="213"/>
    </location>
    <ligand>
        <name>Mn(2+)</name>
        <dbReference type="ChEBI" id="CHEBI:29035"/>
    </ligand>
</feature>
<evidence type="ECO:0000256" key="4">
    <source>
        <dbReference type="ARBA" id="ARBA00012973"/>
    </source>
</evidence>
<dbReference type="NCBIfam" id="TIGR00973">
    <property type="entry name" value="leuA_bact"/>
    <property type="match status" value="1"/>
</dbReference>
<dbReference type="PROSITE" id="PS50991">
    <property type="entry name" value="PYR_CT"/>
    <property type="match status" value="1"/>
</dbReference>
<dbReference type="GO" id="GO:0030145">
    <property type="term" value="F:manganese ion binding"/>
    <property type="evidence" value="ECO:0007669"/>
    <property type="project" value="UniProtKB-UniRule"/>
</dbReference>
<dbReference type="PANTHER" id="PTHR10277">
    <property type="entry name" value="HOMOCITRATE SYNTHASE-RELATED"/>
    <property type="match status" value="1"/>
</dbReference>
<dbReference type="Pfam" id="PF08502">
    <property type="entry name" value="LeuA_dimer"/>
    <property type="match status" value="1"/>
</dbReference>